<proteinExistence type="predicted"/>
<name>A0A1S8GRM9_9PROT</name>
<dbReference type="AlphaFoldDB" id="A0A1S8GRM9"/>
<dbReference type="STRING" id="1539051.AL01_01270"/>
<comment type="caution">
    <text evidence="1">The sequence shown here is derived from an EMBL/GenBank/DDBJ whole genome shotgun (WGS) entry which is preliminary data.</text>
</comment>
<evidence type="ECO:0000313" key="1">
    <source>
        <dbReference type="EMBL" id="OOL19635.1"/>
    </source>
</evidence>
<dbReference type="RefSeq" id="WP_077395453.1">
    <property type="nucleotide sequence ID" value="NZ_JATM01000001.1"/>
</dbReference>
<gene>
    <name evidence="1" type="ORF">AL01_01270</name>
</gene>
<protein>
    <submittedName>
        <fullName evidence="1">Uncharacterized protein</fullName>
    </submittedName>
</protein>
<dbReference type="Proteomes" id="UP000200980">
    <property type="component" value="Unassembled WGS sequence"/>
</dbReference>
<organism evidence="1 2">
    <name type="scientific">Bombella intestini</name>
    <dbReference type="NCBI Taxonomy" id="1539051"/>
    <lineage>
        <taxon>Bacteria</taxon>
        <taxon>Pseudomonadati</taxon>
        <taxon>Pseudomonadota</taxon>
        <taxon>Alphaproteobacteria</taxon>
        <taxon>Acetobacterales</taxon>
        <taxon>Acetobacteraceae</taxon>
        <taxon>Bombella</taxon>
    </lineage>
</organism>
<sequence length="318" mass="35067">MPSLDEITRTTGTPLANALAAGLNDISYSQTVRFTRYQRTVLPVDGFVFWVSTGETQDVQGAIHVTTGDELTEDQAYDQSSIVLTTKTEVHPFHDLALDTVWIGDFEGVRFAISSRSSRYNQAGLFHYLGSTVTPAFQSQFINSAAMLQQMEPVTSSSLALFLALPTLGSVALDWCPWPQSVPVFPSFAVPDNQPPPYVAVHNAPDGGKAVSMGTLDPQTATTHRLMTERVRLRLYGLPHQQAENLLSRILHWALLNDDRMGIINSPHIRDEKQASAEINALAMSKTIELDVMYSQTALRDTALQLIRHVTPTLTRSS</sequence>
<dbReference type="EMBL" id="JATM01000001">
    <property type="protein sequence ID" value="OOL19635.1"/>
    <property type="molecule type" value="Genomic_DNA"/>
</dbReference>
<evidence type="ECO:0000313" key="2">
    <source>
        <dbReference type="Proteomes" id="UP000200980"/>
    </source>
</evidence>
<reference evidence="1 2" key="1">
    <citation type="journal article" date="2016" name="PLoS ONE">
        <title>Whole-Genome Sequence Analysis of Bombella intestini LMG 28161T, a Novel Acetic Acid Bacterium Isolated from the Crop of a Red-Tailed Bumble Bee, Bombus lapidarius.</title>
        <authorList>
            <person name="Li L."/>
            <person name="Illeghems K."/>
            <person name="Van Kerrebroeck S."/>
            <person name="Borremans W."/>
            <person name="Cleenwerck I."/>
            <person name="Smagghe G."/>
            <person name="De Vuyst L."/>
            <person name="Vandamme P."/>
        </authorList>
    </citation>
    <scope>NUCLEOTIDE SEQUENCE [LARGE SCALE GENOMIC DNA]</scope>
    <source>
        <strain evidence="1 2">R-52487</strain>
    </source>
</reference>
<keyword evidence="2" id="KW-1185">Reference proteome</keyword>
<dbReference type="OrthoDB" id="6556172at2"/>
<accession>A0A1S8GRM9</accession>